<dbReference type="Proteomes" id="UP001235712">
    <property type="component" value="Unassembled WGS sequence"/>
</dbReference>
<feature type="transmembrane region" description="Helical" evidence="1">
    <location>
        <begin position="122"/>
        <end position="146"/>
    </location>
</feature>
<name>A0ABT9PDQ6_9ACTN</name>
<dbReference type="InterPro" id="IPR050469">
    <property type="entry name" value="Diguanylate_Cyclase"/>
</dbReference>
<organism evidence="3 4">
    <name type="scientific">Kineosporia succinea</name>
    <dbReference type="NCBI Taxonomy" id="84632"/>
    <lineage>
        <taxon>Bacteria</taxon>
        <taxon>Bacillati</taxon>
        <taxon>Actinomycetota</taxon>
        <taxon>Actinomycetes</taxon>
        <taxon>Kineosporiales</taxon>
        <taxon>Kineosporiaceae</taxon>
        <taxon>Kineosporia</taxon>
    </lineage>
</organism>
<dbReference type="PANTHER" id="PTHR45138">
    <property type="entry name" value="REGULATORY COMPONENTS OF SENSORY TRANSDUCTION SYSTEM"/>
    <property type="match status" value="1"/>
</dbReference>
<keyword evidence="4" id="KW-1185">Reference proteome</keyword>
<reference evidence="3 4" key="1">
    <citation type="submission" date="2023-07" db="EMBL/GenBank/DDBJ databases">
        <title>Sequencing the genomes of 1000 actinobacteria strains.</title>
        <authorList>
            <person name="Klenk H.-P."/>
        </authorList>
    </citation>
    <scope>NUCLEOTIDE SEQUENCE [LARGE SCALE GENOMIC DNA]</scope>
    <source>
        <strain evidence="3 4">DSM 44388</strain>
    </source>
</reference>
<evidence type="ECO:0000256" key="1">
    <source>
        <dbReference type="SAM" id="Phobius"/>
    </source>
</evidence>
<protein>
    <submittedName>
        <fullName evidence="3">Diguanylate cyclase (GGDEF)-like protein</fullName>
    </submittedName>
</protein>
<gene>
    <name evidence="3" type="ORF">J2S57_006579</name>
</gene>
<feature type="transmembrane region" description="Helical" evidence="1">
    <location>
        <begin position="90"/>
        <end position="110"/>
    </location>
</feature>
<dbReference type="SUPFAM" id="SSF55073">
    <property type="entry name" value="Nucleotide cyclase"/>
    <property type="match status" value="1"/>
</dbReference>
<proteinExistence type="predicted"/>
<dbReference type="InterPro" id="IPR043128">
    <property type="entry name" value="Rev_trsase/Diguanyl_cyclase"/>
</dbReference>
<evidence type="ECO:0000259" key="2">
    <source>
        <dbReference type="PROSITE" id="PS50887"/>
    </source>
</evidence>
<dbReference type="CDD" id="cd01949">
    <property type="entry name" value="GGDEF"/>
    <property type="match status" value="1"/>
</dbReference>
<evidence type="ECO:0000313" key="4">
    <source>
        <dbReference type="Proteomes" id="UP001235712"/>
    </source>
</evidence>
<dbReference type="PROSITE" id="PS50887">
    <property type="entry name" value="GGDEF"/>
    <property type="match status" value="1"/>
</dbReference>
<keyword evidence="1" id="KW-1133">Transmembrane helix</keyword>
<dbReference type="InterPro" id="IPR029787">
    <property type="entry name" value="Nucleotide_cyclase"/>
</dbReference>
<sequence>MVILGTVAACAPPLVLASGQKAFMAATLLVLAASLVVGYRRARAPVAADVLDAGCFTLVLVFSQVPLVAFGIAFQTILYRGLYTSSRRALLRTVLYLLSFVVGVPLWAQAQPEADPRIFRAALVAGLLSTATVSFFGWQLAVSIAAREASARRERLISRTGQELLGALDEARIRVIGLRAIEALVADTPGLRAVSVRRDDQGVKITSSAGFLARTPERLPPAGDLGSPAFWRPLGEDCHWEPLIYDETPTEAVALGFPGPVPKDVTATAGSILNQVLLAYRNSLAHSELRVQALTDPLTGLVNRTGFTEATGQVLSHPDPGPVSVLFIDLDDFKEVNDNLGHAAGDALLVRVAALLQSLVRTDDVVARLGGDEFAVLLRGIDEDAAARIAERVVLGTSMLTSGPDGEYTIGASIGLVRGEPGAGLEDLLIRADLAMYEAKGRGKGRLQAWRPELRPTTRPR</sequence>
<accession>A0ABT9PDQ6</accession>
<dbReference type="PANTHER" id="PTHR45138:SF9">
    <property type="entry name" value="DIGUANYLATE CYCLASE DGCM-RELATED"/>
    <property type="match status" value="1"/>
</dbReference>
<comment type="caution">
    <text evidence="3">The sequence shown here is derived from an EMBL/GenBank/DDBJ whole genome shotgun (WGS) entry which is preliminary data.</text>
</comment>
<dbReference type="Gene3D" id="3.30.70.270">
    <property type="match status" value="1"/>
</dbReference>
<dbReference type="SMART" id="SM00267">
    <property type="entry name" value="GGDEF"/>
    <property type="match status" value="1"/>
</dbReference>
<keyword evidence="1" id="KW-0812">Transmembrane</keyword>
<dbReference type="Pfam" id="PF00990">
    <property type="entry name" value="GGDEF"/>
    <property type="match status" value="1"/>
</dbReference>
<dbReference type="RefSeq" id="WP_307250020.1">
    <property type="nucleotide sequence ID" value="NZ_JAUSQZ010000001.1"/>
</dbReference>
<evidence type="ECO:0000313" key="3">
    <source>
        <dbReference type="EMBL" id="MDP9830830.1"/>
    </source>
</evidence>
<keyword evidence="1" id="KW-0472">Membrane</keyword>
<dbReference type="EMBL" id="JAUSQZ010000001">
    <property type="protein sequence ID" value="MDP9830830.1"/>
    <property type="molecule type" value="Genomic_DNA"/>
</dbReference>
<feature type="transmembrane region" description="Helical" evidence="1">
    <location>
        <begin position="56"/>
        <end position="78"/>
    </location>
</feature>
<dbReference type="InterPro" id="IPR000160">
    <property type="entry name" value="GGDEF_dom"/>
</dbReference>
<dbReference type="NCBIfam" id="TIGR00254">
    <property type="entry name" value="GGDEF"/>
    <property type="match status" value="1"/>
</dbReference>
<feature type="domain" description="GGDEF" evidence="2">
    <location>
        <begin position="321"/>
        <end position="452"/>
    </location>
</feature>